<sequence>MSGTVIAVAKDEGHNFSKTIVPEIEIITGLGVDGDAHLGERVKHRSRVKVDPTQPNLRQVHLIHSELFDEVGEKGFRVQPADLGENITTKGLDLLGLPRHAVLEIGEQVRLEVTGLRNPCAQIDNFQKGLLSAVLDKGPNGELIRKSGIMTVVLVGGLVRAGDRINVKLPAQPFLPLERV</sequence>
<dbReference type="PANTHER" id="PTHR36930:SF1">
    <property type="entry name" value="MOSC DOMAIN-CONTAINING PROTEIN"/>
    <property type="match status" value="1"/>
</dbReference>
<name>A0A850HCA9_9SPHN</name>
<reference evidence="2 3" key="1">
    <citation type="submission" date="2020-06" db="EMBL/GenBank/DDBJ databases">
        <title>Altererythrobacter lutimaris sp. nov., a marine bacterium isolated from a tidal flat.</title>
        <authorList>
            <person name="Kim D."/>
            <person name="Yoo Y."/>
            <person name="Kim J.-J."/>
        </authorList>
    </citation>
    <scope>NUCLEOTIDE SEQUENCE [LARGE SCALE GENOMIC DNA]</scope>
    <source>
        <strain evidence="2 3">JGD-16</strain>
    </source>
</reference>
<protein>
    <submittedName>
        <fullName evidence="2">MOSC domain-containing protein</fullName>
    </submittedName>
</protein>
<comment type="caution">
    <text evidence="2">The sequence shown here is derived from an EMBL/GenBank/DDBJ whole genome shotgun (WGS) entry which is preliminary data.</text>
</comment>
<dbReference type="PANTHER" id="PTHR36930">
    <property type="entry name" value="METAL-SULFUR CLUSTER BIOSYNTHESIS PROTEINS YUAD-RELATED"/>
    <property type="match status" value="1"/>
</dbReference>
<evidence type="ECO:0000313" key="3">
    <source>
        <dbReference type="Proteomes" id="UP000546031"/>
    </source>
</evidence>
<dbReference type="AlphaFoldDB" id="A0A850HCA9"/>
<organism evidence="2 3">
    <name type="scientific">Altererythrobacter lutimaris</name>
    <dbReference type="NCBI Taxonomy" id="2743979"/>
    <lineage>
        <taxon>Bacteria</taxon>
        <taxon>Pseudomonadati</taxon>
        <taxon>Pseudomonadota</taxon>
        <taxon>Alphaproteobacteria</taxon>
        <taxon>Sphingomonadales</taxon>
        <taxon>Erythrobacteraceae</taxon>
        <taxon>Altererythrobacter</taxon>
    </lineage>
</organism>
<evidence type="ECO:0000259" key="1">
    <source>
        <dbReference type="PROSITE" id="PS51340"/>
    </source>
</evidence>
<dbReference type="InterPro" id="IPR005302">
    <property type="entry name" value="MoCF_Sase_C"/>
</dbReference>
<keyword evidence="3" id="KW-1185">Reference proteome</keyword>
<dbReference type="GO" id="GO:0030170">
    <property type="term" value="F:pyridoxal phosphate binding"/>
    <property type="evidence" value="ECO:0007669"/>
    <property type="project" value="InterPro"/>
</dbReference>
<dbReference type="GO" id="GO:0030151">
    <property type="term" value="F:molybdenum ion binding"/>
    <property type="evidence" value="ECO:0007669"/>
    <property type="project" value="InterPro"/>
</dbReference>
<evidence type="ECO:0000313" key="2">
    <source>
        <dbReference type="EMBL" id="NVE94935.1"/>
    </source>
</evidence>
<dbReference type="Gene3D" id="2.40.33.20">
    <property type="entry name" value="PK beta-barrel domain-like"/>
    <property type="match status" value="1"/>
</dbReference>
<dbReference type="PROSITE" id="PS51340">
    <property type="entry name" value="MOSC"/>
    <property type="match status" value="1"/>
</dbReference>
<feature type="domain" description="MOSC" evidence="1">
    <location>
        <begin position="19"/>
        <end position="168"/>
    </location>
</feature>
<dbReference type="Pfam" id="PF03473">
    <property type="entry name" value="MOSC"/>
    <property type="match status" value="1"/>
</dbReference>
<dbReference type="Proteomes" id="UP000546031">
    <property type="component" value="Unassembled WGS sequence"/>
</dbReference>
<dbReference type="InterPro" id="IPR011037">
    <property type="entry name" value="Pyrv_Knase-like_insert_dom_sf"/>
</dbReference>
<accession>A0A850HCA9</accession>
<dbReference type="InterPro" id="IPR052716">
    <property type="entry name" value="MOSC_domain"/>
</dbReference>
<dbReference type="SUPFAM" id="SSF50800">
    <property type="entry name" value="PK beta-barrel domain-like"/>
    <property type="match status" value="1"/>
</dbReference>
<gene>
    <name evidence="2" type="ORF">HUO12_08510</name>
</gene>
<dbReference type="EMBL" id="JABWTA010000001">
    <property type="protein sequence ID" value="NVE94935.1"/>
    <property type="molecule type" value="Genomic_DNA"/>
</dbReference>
<dbReference type="RefSeq" id="WP_176273157.1">
    <property type="nucleotide sequence ID" value="NZ_JABWTA010000001.1"/>
</dbReference>
<proteinExistence type="predicted"/>
<dbReference type="GO" id="GO:0003824">
    <property type="term" value="F:catalytic activity"/>
    <property type="evidence" value="ECO:0007669"/>
    <property type="project" value="InterPro"/>
</dbReference>